<feature type="compositionally biased region" description="Low complexity" evidence="1">
    <location>
        <begin position="31"/>
        <end position="42"/>
    </location>
</feature>
<dbReference type="Proteomes" id="UP001054837">
    <property type="component" value="Unassembled WGS sequence"/>
</dbReference>
<sequence length="87" mass="9846">MAKKPIIFLERPKNPLKNKTQQPNDSEKKSVTSTSTTITRVSPAFNPNRHPYISQKANQKEKKNAKEDLQEAPFYREASSYAGLGLI</sequence>
<feature type="region of interest" description="Disordered" evidence="1">
    <location>
        <begin position="1"/>
        <end position="87"/>
    </location>
</feature>
<gene>
    <name evidence="2" type="ORF">CDAR_66901</name>
</gene>
<evidence type="ECO:0000313" key="3">
    <source>
        <dbReference type="Proteomes" id="UP001054837"/>
    </source>
</evidence>
<name>A0AAV4QZV6_9ARAC</name>
<reference evidence="2 3" key="1">
    <citation type="submission" date="2021-06" db="EMBL/GenBank/DDBJ databases">
        <title>Caerostris darwini draft genome.</title>
        <authorList>
            <person name="Kono N."/>
            <person name="Arakawa K."/>
        </authorList>
    </citation>
    <scope>NUCLEOTIDE SEQUENCE [LARGE SCALE GENOMIC DNA]</scope>
</reference>
<evidence type="ECO:0000313" key="2">
    <source>
        <dbReference type="EMBL" id="GIY13293.1"/>
    </source>
</evidence>
<protein>
    <submittedName>
        <fullName evidence="2">Uncharacterized protein</fullName>
    </submittedName>
</protein>
<dbReference type="AlphaFoldDB" id="A0AAV4QZV6"/>
<organism evidence="2 3">
    <name type="scientific">Caerostris darwini</name>
    <dbReference type="NCBI Taxonomy" id="1538125"/>
    <lineage>
        <taxon>Eukaryota</taxon>
        <taxon>Metazoa</taxon>
        <taxon>Ecdysozoa</taxon>
        <taxon>Arthropoda</taxon>
        <taxon>Chelicerata</taxon>
        <taxon>Arachnida</taxon>
        <taxon>Araneae</taxon>
        <taxon>Araneomorphae</taxon>
        <taxon>Entelegynae</taxon>
        <taxon>Araneoidea</taxon>
        <taxon>Araneidae</taxon>
        <taxon>Caerostris</taxon>
    </lineage>
</organism>
<dbReference type="EMBL" id="BPLQ01005209">
    <property type="protein sequence ID" value="GIY13293.1"/>
    <property type="molecule type" value="Genomic_DNA"/>
</dbReference>
<keyword evidence="3" id="KW-1185">Reference proteome</keyword>
<accession>A0AAV4QZV6</accession>
<proteinExistence type="predicted"/>
<evidence type="ECO:0000256" key="1">
    <source>
        <dbReference type="SAM" id="MobiDB-lite"/>
    </source>
</evidence>
<feature type="compositionally biased region" description="Basic and acidic residues" evidence="1">
    <location>
        <begin position="58"/>
        <end position="69"/>
    </location>
</feature>
<comment type="caution">
    <text evidence="2">The sequence shown here is derived from an EMBL/GenBank/DDBJ whole genome shotgun (WGS) entry which is preliminary data.</text>
</comment>